<evidence type="ECO:0000313" key="15">
    <source>
        <dbReference type="EMBL" id="MDR9896978.1"/>
    </source>
</evidence>
<dbReference type="PANTHER" id="PTHR34142">
    <property type="entry name" value="ENDO-BETA-1,4-GLUCANASE A"/>
    <property type="match status" value="1"/>
</dbReference>
<keyword evidence="6" id="KW-0136">Cellulose degradation</keyword>
<dbReference type="PROSITE" id="PS00659">
    <property type="entry name" value="GLYCOSYL_HYDROL_F5"/>
    <property type="match status" value="1"/>
</dbReference>
<evidence type="ECO:0000256" key="2">
    <source>
        <dbReference type="ARBA" id="ARBA00005641"/>
    </source>
</evidence>
<reference evidence="16" key="1">
    <citation type="journal article" date="2021" name="Science">
        <title>Hunting the eagle killer: A cyanobacterial neurotoxin causes vacuolar myelinopathy.</title>
        <authorList>
            <person name="Breinlinger S."/>
            <person name="Phillips T.J."/>
            <person name="Haram B.N."/>
            <person name="Mares J."/>
            <person name="Martinez Yerena J.A."/>
            <person name="Hrouzek P."/>
            <person name="Sobotka R."/>
            <person name="Henderson W.M."/>
            <person name="Schmieder P."/>
            <person name="Williams S.M."/>
            <person name="Lauderdale J.D."/>
            <person name="Wilde H.D."/>
            <person name="Gerrin W."/>
            <person name="Kust A."/>
            <person name="Washington J.W."/>
            <person name="Wagner C."/>
            <person name="Geier B."/>
            <person name="Liebeke M."/>
            <person name="Enke H."/>
            <person name="Niedermeyer T.H.J."/>
            <person name="Wilde S.B."/>
        </authorList>
    </citation>
    <scope>NUCLEOTIDE SEQUENCE [LARGE SCALE GENOMIC DNA]</scope>
    <source>
        <strain evidence="16">Thurmond2011</strain>
    </source>
</reference>
<name>A0AAP5I8I8_9CYAN</name>
<keyword evidence="4" id="KW-0732">Signal</keyword>
<dbReference type="RefSeq" id="WP_208345610.1">
    <property type="nucleotide sequence ID" value="NZ_CAWQFN010000701.1"/>
</dbReference>
<comment type="catalytic activity">
    <reaction evidence="1">
        <text>Endohydrolysis of (1-&gt;4)-beta-D-glucosidic linkages in cellulose, lichenin and cereal beta-D-glucans.</text>
        <dbReference type="EC" id="3.2.1.4"/>
    </reaction>
</comment>
<keyword evidence="5 13" id="KW-0378">Hydrolase</keyword>
<evidence type="ECO:0000313" key="16">
    <source>
        <dbReference type="Proteomes" id="UP000667802"/>
    </source>
</evidence>
<accession>A0AAP5I8I8</accession>
<keyword evidence="8 13" id="KW-0326">Glycosidase</keyword>
<evidence type="ECO:0000256" key="1">
    <source>
        <dbReference type="ARBA" id="ARBA00000966"/>
    </source>
</evidence>
<evidence type="ECO:0000256" key="5">
    <source>
        <dbReference type="ARBA" id="ARBA00022801"/>
    </source>
</evidence>
<evidence type="ECO:0000256" key="4">
    <source>
        <dbReference type="ARBA" id="ARBA00022729"/>
    </source>
</evidence>
<evidence type="ECO:0000256" key="10">
    <source>
        <dbReference type="ARBA" id="ARBA00068340"/>
    </source>
</evidence>
<evidence type="ECO:0000256" key="6">
    <source>
        <dbReference type="ARBA" id="ARBA00023001"/>
    </source>
</evidence>
<sequence>MFKLNSLLKIATAFDGFALNKTIKEIILWCQRFQKLRPREISRSLTKRRFRERFWISAAVITLLISLSQHPENLIEVADAASIRYAGVNLAGAEFGENVLPGTFNINYIYPSYSDVDYFVSKGMKIFRLPFRWERLQKQQFGNLDTDELVRIDDFVSYATGKGSAVLLDPHNYARYYGTVIGQGVPDTAFADFWGKLASRYKSNSSVIFGLMNEPNNMSTDVWRDDANKAIQAIRNSGATNLILVPGNAWSGAHSWKQSWYGTSNATAMLGITDPNNNYAFDVHQYLDSDYSGRSDQCVSSTFGSQNLVDFTTWLKQNNKRGFLSEFSGGNNNTCYDAMDKMLSYIDSNTDVWLGWTYWAAGQWWPQQSKTIVEPINGQDRPQMAILKKHIS</sequence>
<evidence type="ECO:0000256" key="9">
    <source>
        <dbReference type="ARBA" id="ARBA00023326"/>
    </source>
</evidence>
<evidence type="ECO:0000256" key="12">
    <source>
        <dbReference type="ARBA" id="ARBA00079594"/>
    </source>
</evidence>
<evidence type="ECO:0000256" key="8">
    <source>
        <dbReference type="ARBA" id="ARBA00023295"/>
    </source>
</evidence>
<keyword evidence="7" id="KW-0119">Carbohydrate metabolism</keyword>
<dbReference type="Gene3D" id="3.20.20.80">
    <property type="entry name" value="Glycosidases"/>
    <property type="match status" value="1"/>
</dbReference>
<dbReference type="AlphaFoldDB" id="A0AAP5I8I8"/>
<dbReference type="PANTHER" id="PTHR34142:SF1">
    <property type="entry name" value="GLYCOSIDE HYDROLASE FAMILY 5 DOMAIN-CONTAINING PROTEIN"/>
    <property type="match status" value="1"/>
</dbReference>
<dbReference type="EMBL" id="JAALHA020000010">
    <property type="protein sequence ID" value="MDR9896978.1"/>
    <property type="molecule type" value="Genomic_DNA"/>
</dbReference>
<dbReference type="SUPFAM" id="SSF51445">
    <property type="entry name" value="(Trans)glycosidases"/>
    <property type="match status" value="1"/>
</dbReference>
<proteinExistence type="inferred from homology"/>
<dbReference type="EC" id="3.2.1.4" evidence="3"/>
<dbReference type="Proteomes" id="UP000667802">
    <property type="component" value="Unassembled WGS sequence"/>
</dbReference>
<dbReference type="InterPro" id="IPR001547">
    <property type="entry name" value="Glyco_hydro_5"/>
</dbReference>
<dbReference type="InterPro" id="IPR018087">
    <property type="entry name" value="Glyco_hydro_5_CS"/>
</dbReference>
<protein>
    <recommendedName>
        <fullName evidence="10">Endoglucanase</fullName>
        <ecNumber evidence="3">3.2.1.4</ecNumber>
    </recommendedName>
    <alternativeName>
        <fullName evidence="11">Cellulase</fullName>
    </alternativeName>
    <alternativeName>
        <fullName evidence="12">Endo-1,4-beta-glucanase</fullName>
    </alternativeName>
</protein>
<organism evidence="15 16">
    <name type="scientific">Aetokthonos hydrillicola Thurmond2011</name>
    <dbReference type="NCBI Taxonomy" id="2712845"/>
    <lineage>
        <taxon>Bacteria</taxon>
        <taxon>Bacillati</taxon>
        <taxon>Cyanobacteriota</taxon>
        <taxon>Cyanophyceae</taxon>
        <taxon>Nostocales</taxon>
        <taxon>Hapalosiphonaceae</taxon>
        <taxon>Aetokthonos</taxon>
    </lineage>
</organism>
<keyword evidence="16" id="KW-1185">Reference proteome</keyword>
<gene>
    <name evidence="15" type="ORF">G7B40_020750</name>
</gene>
<dbReference type="Pfam" id="PF00150">
    <property type="entry name" value="Cellulase"/>
    <property type="match status" value="1"/>
</dbReference>
<dbReference type="InterPro" id="IPR017853">
    <property type="entry name" value="GH"/>
</dbReference>
<evidence type="ECO:0000256" key="11">
    <source>
        <dbReference type="ARBA" id="ARBA00077338"/>
    </source>
</evidence>
<dbReference type="FunFam" id="3.20.20.80:FF:000124">
    <property type="entry name" value="Exported cellulase"/>
    <property type="match status" value="1"/>
</dbReference>
<dbReference type="GO" id="GO:0030245">
    <property type="term" value="P:cellulose catabolic process"/>
    <property type="evidence" value="ECO:0007669"/>
    <property type="project" value="UniProtKB-KW"/>
</dbReference>
<evidence type="ECO:0000256" key="13">
    <source>
        <dbReference type="RuleBase" id="RU361153"/>
    </source>
</evidence>
<feature type="domain" description="Glycoside hydrolase family 5" evidence="14">
    <location>
        <begin position="112"/>
        <end position="361"/>
    </location>
</feature>
<comment type="caution">
    <text evidence="15">The sequence shown here is derived from an EMBL/GenBank/DDBJ whole genome shotgun (WGS) entry which is preliminary data.</text>
</comment>
<keyword evidence="9" id="KW-0624">Polysaccharide degradation</keyword>
<evidence type="ECO:0000259" key="14">
    <source>
        <dbReference type="Pfam" id="PF00150"/>
    </source>
</evidence>
<dbReference type="GO" id="GO:0008810">
    <property type="term" value="F:cellulase activity"/>
    <property type="evidence" value="ECO:0007669"/>
    <property type="project" value="UniProtKB-EC"/>
</dbReference>
<evidence type="ECO:0000256" key="3">
    <source>
        <dbReference type="ARBA" id="ARBA00012601"/>
    </source>
</evidence>
<comment type="similarity">
    <text evidence="2 13">Belongs to the glycosyl hydrolase 5 (cellulase A) family.</text>
</comment>
<evidence type="ECO:0000256" key="7">
    <source>
        <dbReference type="ARBA" id="ARBA00023277"/>
    </source>
</evidence>